<dbReference type="PANTHER" id="PTHR23028">
    <property type="entry name" value="ACETYLTRANSFERASE"/>
    <property type="match status" value="1"/>
</dbReference>
<dbReference type="RefSeq" id="WP_290268163.1">
    <property type="nucleotide sequence ID" value="NZ_JAUFQP010000001.1"/>
</dbReference>
<sequence length="355" mass="42391">MLAKQRFYVLDAFRGLSAIFVFLYHMPRHSFLTNNSFIANSGYFVDLFFVLSGFVIYHNYHDKNFHIRNFIKRRFNRLLPLHIYTLLILVLLETLKLFAQPYLPFNDIAFSQNNLATFLPQLFLLNATPFFTGFQWNGQNWSISAEIISYMLFAFSSYFWLKNKKNIILISSLLVVFGYLFFNFNFDTFDLTIDFNYSFIRGFSGFFIGVLTYLSRPYFLKALKNVSTTVKHVLELLAIFLTVLFIINFNPNQYYFLHLSFCLLILLFSFEIGFISTFLKLSLFQKIGLWSYSIYLNHILIIRIYSLFLEKVFKIEGQWFLFFEVFTLVSLCIYSYYTYTYIEKIFFKRKVKSLL</sequence>
<feature type="transmembrane region" description="Helical" evidence="1">
    <location>
        <begin position="198"/>
        <end position="220"/>
    </location>
</feature>
<keyword evidence="1" id="KW-0812">Transmembrane</keyword>
<dbReference type="Proteomes" id="UP001589590">
    <property type="component" value="Unassembled WGS sequence"/>
</dbReference>
<keyword evidence="1" id="KW-1133">Transmembrane helix</keyword>
<keyword evidence="3" id="KW-0012">Acyltransferase</keyword>
<feature type="transmembrane region" description="Helical" evidence="1">
    <location>
        <begin position="287"/>
        <end position="308"/>
    </location>
</feature>
<dbReference type="InterPro" id="IPR050879">
    <property type="entry name" value="Acyltransferase_3"/>
</dbReference>
<dbReference type="EMBL" id="JBHMFA010000006">
    <property type="protein sequence ID" value="MFB9105455.1"/>
    <property type="molecule type" value="Genomic_DNA"/>
</dbReference>
<evidence type="ECO:0000259" key="2">
    <source>
        <dbReference type="Pfam" id="PF01757"/>
    </source>
</evidence>
<feature type="transmembrane region" description="Helical" evidence="1">
    <location>
        <begin position="255"/>
        <end position="275"/>
    </location>
</feature>
<feature type="transmembrane region" description="Helical" evidence="1">
    <location>
        <begin position="78"/>
        <end position="99"/>
    </location>
</feature>
<keyword evidence="4" id="KW-1185">Reference proteome</keyword>
<comment type="caution">
    <text evidence="3">The sequence shown here is derived from an EMBL/GenBank/DDBJ whole genome shotgun (WGS) entry which is preliminary data.</text>
</comment>
<keyword evidence="3" id="KW-0808">Transferase</keyword>
<evidence type="ECO:0000256" key="1">
    <source>
        <dbReference type="SAM" id="Phobius"/>
    </source>
</evidence>
<evidence type="ECO:0000313" key="3">
    <source>
        <dbReference type="EMBL" id="MFB9105455.1"/>
    </source>
</evidence>
<feature type="domain" description="Acyltransferase 3" evidence="2">
    <location>
        <begin position="9"/>
        <end position="333"/>
    </location>
</feature>
<reference evidence="3 4" key="1">
    <citation type="submission" date="2024-09" db="EMBL/GenBank/DDBJ databases">
        <authorList>
            <person name="Sun Q."/>
            <person name="Mori K."/>
        </authorList>
    </citation>
    <scope>NUCLEOTIDE SEQUENCE [LARGE SCALE GENOMIC DNA]</scope>
    <source>
        <strain evidence="3 4">CECT 8300</strain>
    </source>
</reference>
<name>A0ABV5H2E4_9FLAO</name>
<organism evidence="3 4">
    <name type="scientific">Algibacter miyuki</name>
    <dbReference type="NCBI Taxonomy" id="1306933"/>
    <lineage>
        <taxon>Bacteria</taxon>
        <taxon>Pseudomonadati</taxon>
        <taxon>Bacteroidota</taxon>
        <taxon>Flavobacteriia</taxon>
        <taxon>Flavobacteriales</taxon>
        <taxon>Flavobacteriaceae</taxon>
        <taxon>Algibacter</taxon>
    </lineage>
</organism>
<evidence type="ECO:0000313" key="4">
    <source>
        <dbReference type="Proteomes" id="UP001589590"/>
    </source>
</evidence>
<dbReference type="EC" id="2.3.-.-" evidence="3"/>
<dbReference type="InterPro" id="IPR002656">
    <property type="entry name" value="Acyl_transf_3_dom"/>
</dbReference>
<gene>
    <name evidence="3" type="ORF">ACFFU1_11125</name>
</gene>
<feature type="transmembrane region" description="Helical" evidence="1">
    <location>
        <begin position="7"/>
        <end position="25"/>
    </location>
</feature>
<feature type="transmembrane region" description="Helical" evidence="1">
    <location>
        <begin position="232"/>
        <end position="249"/>
    </location>
</feature>
<dbReference type="Pfam" id="PF01757">
    <property type="entry name" value="Acyl_transf_3"/>
    <property type="match status" value="1"/>
</dbReference>
<protein>
    <submittedName>
        <fullName evidence="3">Acyltransferase family protein</fullName>
        <ecNumber evidence="3">2.3.-.-</ecNumber>
    </submittedName>
</protein>
<accession>A0ABV5H2E4</accession>
<dbReference type="GO" id="GO:0016746">
    <property type="term" value="F:acyltransferase activity"/>
    <property type="evidence" value="ECO:0007669"/>
    <property type="project" value="UniProtKB-KW"/>
</dbReference>
<dbReference type="PANTHER" id="PTHR23028:SF53">
    <property type="entry name" value="ACYL_TRANSF_3 DOMAIN-CONTAINING PROTEIN"/>
    <property type="match status" value="1"/>
</dbReference>
<keyword evidence="1" id="KW-0472">Membrane</keyword>
<feature type="transmembrane region" description="Helical" evidence="1">
    <location>
        <begin position="167"/>
        <end position="186"/>
    </location>
</feature>
<proteinExistence type="predicted"/>
<feature type="transmembrane region" description="Helical" evidence="1">
    <location>
        <begin position="141"/>
        <end position="160"/>
    </location>
</feature>
<feature type="transmembrane region" description="Helical" evidence="1">
    <location>
        <begin position="320"/>
        <end position="342"/>
    </location>
</feature>
<feature type="transmembrane region" description="Helical" evidence="1">
    <location>
        <begin position="37"/>
        <end position="57"/>
    </location>
</feature>